<evidence type="ECO:0000256" key="1">
    <source>
        <dbReference type="SAM" id="MobiDB-lite"/>
    </source>
</evidence>
<evidence type="ECO:0000313" key="3">
    <source>
        <dbReference type="Proteomes" id="UP000736335"/>
    </source>
</evidence>
<evidence type="ECO:0000313" key="2">
    <source>
        <dbReference type="EMBL" id="KAF9786833.1"/>
    </source>
</evidence>
<protein>
    <submittedName>
        <fullName evidence="2">Uncharacterized protein</fullName>
    </submittedName>
</protein>
<dbReference type="Proteomes" id="UP000736335">
    <property type="component" value="Unassembled WGS sequence"/>
</dbReference>
<reference evidence="2" key="1">
    <citation type="journal article" date="2020" name="Nat. Commun.">
        <title>Large-scale genome sequencing of mycorrhizal fungi provides insights into the early evolution of symbiotic traits.</title>
        <authorList>
            <person name="Miyauchi S."/>
            <person name="Kiss E."/>
            <person name="Kuo A."/>
            <person name="Drula E."/>
            <person name="Kohler A."/>
            <person name="Sanchez-Garcia M."/>
            <person name="Morin E."/>
            <person name="Andreopoulos B."/>
            <person name="Barry K.W."/>
            <person name="Bonito G."/>
            <person name="Buee M."/>
            <person name="Carver A."/>
            <person name="Chen C."/>
            <person name="Cichocki N."/>
            <person name="Clum A."/>
            <person name="Culley D."/>
            <person name="Crous P.W."/>
            <person name="Fauchery L."/>
            <person name="Girlanda M."/>
            <person name="Hayes R.D."/>
            <person name="Keri Z."/>
            <person name="LaButti K."/>
            <person name="Lipzen A."/>
            <person name="Lombard V."/>
            <person name="Magnuson J."/>
            <person name="Maillard F."/>
            <person name="Murat C."/>
            <person name="Nolan M."/>
            <person name="Ohm R.A."/>
            <person name="Pangilinan J."/>
            <person name="Pereira M.F."/>
            <person name="Perotto S."/>
            <person name="Peter M."/>
            <person name="Pfister S."/>
            <person name="Riley R."/>
            <person name="Sitrit Y."/>
            <person name="Stielow J.B."/>
            <person name="Szollosi G."/>
            <person name="Zifcakova L."/>
            <person name="Stursova M."/>
            <person name="Spatafora J.W."/>
            <person name="Tedersoo L."/>
            <person name="Vaario L.M."/>
            <person name="Yamada A."/>
            <person name="Yan M."/>
            <person name="Wang P."/>
            <person name="Xu J."/>
            <person name="Bruns T."/>
            <person name="Baldrian P."/>
            <person name="Vilgalys R."/>
            <person name="Dunand C."/>
            <person name="Henrissat B."/>
            <person name="Grigoriev I.V."/>
            <person name="Hibbett D."/>
            <person name="Nagy L.G."/>
            <person name="Martin F.M."/>
        </authorList>
    </citation>
    <scope>NUCLEOTIDE SEQUENCE</scope>
    <source>
        <strain evidence="2">UH-Tt-Lm1</strain>
    </source>
</reference>
<gene>
    <name evidence="2" type="ORF">BJ322DRAFT_1019414</name>
</gene>
<dbReference type="AlphaFoldDB" id="A0A9P6HH22"/>
<name>A0A9P6HH22_9AGAM</name>
<accession>A0A9P6HH22</accession>
<sequence>MVAEEHNQVGERVEVGGVVVEVEGCDADFCLVDRDVLLGMVIGNPVTCLMDVSRRGLGNGSRDMSGEGGAQGHKEPEDGMQAEVAVCGCMDIVGLCGIDRCKGKSVSRSTYYDHSARRVRENVAALQARDVVLLPDDLDERENGTGGDAGGEEDVEHNGQMHEEEGLSQMGEGDLDQMEEEEDPGYMEEDDRDSEDEEIPPVANVPRNEADEDHEELDGKNGFNDTAIIIF</sequence>
<dbReference type="EMBL" id="WIUZ02000005">
    <property type="protein sequence ID" value="KAF9786833.1"/>
    <property type="molecule type" value="Genomic_DNA"/>
</dbReference>
<keyword evidence="3" id="KW-1185">Reference proteome</keyword>
<proteinExistence type="predicted"/>
<reference evidence="2" key="2">
    <citation type="submission" date="2020-11" db="EMBL/GenBank/DDBJ databases">
        <authorList>
            <consortium name="DOE Joint Genome Institute"/>
            <person name="Kuo A."/>
            <person name="Miyauchi S."/>
            <person name="Kiss E."/>
            <person name="Drula E."/>
            <person name="Kohler A."/>
            <person name="Sanchez-Garcia M."/>
            <person name="Andreopoulos B."/>
            <person name="Barry K.W."/>
            <person name="Bonito G."/>
            <person name="Buee M."/>
            <person name="Carver A."/>
            <person name="Chen C."/>
            <person name="Cichocki N."/>
            <person name="Clum A."/>
            <person name="Culley D."/>
            <person name="Crous P.W."/>
            <person name="Fauchery L."/>
            <person name="Girlanda M."/>
            <person name="Hayes R."/>
            <person name="Keri Z."/>
            <person name="Labutti K."/>
            <person name="Lipzen A."/>
            <person name="Lombard V."/>
            <person name="Magnuson J."/>
            <person name="Maillard F."/>
            <person name="Morin E."/>
            <person name="Murat C."/>
            <person name="Nolan M."/>
            <person name="Ohm R."/>
            <person name="Pangilinan J."/>
            <person name="Pereira M."/>
            <person name="Perotto S."/>
            <person name="Peter M."/>
            <person name="Riley R."/>
            <person name="Sitrit Y."/>
            <person name="Stielow B."/>
            <person name="Szollosi G."/>
            <person name="Zifcakova L."/>
            <person name="Stursova M."/>
            <person name="Spatafora J.W."/>
            <person name="Tedersoo L."/>
            <person name="Vaario L.-M."/>
            <person name="Yamada A."/>
            <person name="Yan M."/>
            <person name="Wang P."/>
            <person name="Xu J."/>
            <person name="Bruns T."/>
            <person name="Baldrian P."/>
            <person name="Vilgalys R."/>
            <person name="Henrissat B."/>
            <person name="Grigoriev I.V."/>
            <person name="Hibbett D."/>
            <person name="Nagy L.G."/>
            <person name="Martin F.M."/>
        </authorList>
    </citation>
    <scope>NUCLEOTIDE SEQUENCE</scope>
    <source>
        <strain evidence="2">UH-Tt-Lm1</strain>
    </source>
</reference>
<feature type="compositionally biased region" description="Basic and acidic residues" evidence="1">
    <location>
        <begin position="156"/>
        <end position="165"/>
    </location>
</feature>
<comment type="caution">
    <text evidence="2">The sequence shown here is derived from an EMBL/GenBank/DDBJ whole genome shotgun (WGS) entry which is preliminary data.</text>
</comment>
<feature type="compositionally biased region" description="Acidic residues" evidence="1">
    <location>
        <begin position="173"/>
        <end position="199"/>
    </location>
</feature>
<organism evidence="2 3">
    <name type="scientific">Thelephora terrestris</name>
    <dbReference type="NCBI Taxonomy" id="56493"/>
    <lineage>
        <taxon>Eukaryota</taxon>
        <taxon>Fungi</taxon>
        <taxon>Dikarya</taxon>
        <taxon>Basidiomycota</taxon>
        <taxon>Agaricomycotina</taxon>
        <taxon>Agaricomycetes</taxon>
        <taxon>Thelephorales</taxon>
        <taxon>Thelephoraceae</taxon>
        <taxon>Thelephora</taxon>
    </lineage>
</organism>
<feature type="region of interest" description="Disordered" evidence="1">
    <location>
        <begin position="135"/>
        <end position="231"/>
    </location>
</feature>